<dbReference type="Proteomes" id="UP000198551">
    <property type="component" value="Unassembled WGS sequence"/>
</dbReference>
<dbReference type="InterPro" id="IPR036621">
    <property type="entry name" value="Anticodon-bd_dom_sf"/>
</dbReference>
<dbReference type="Gene3D" id="3.30.930.10">
    <property type="entry name" value="Bira Bifunctional Protein, Domain 2"/>
    <property type="match status" value="1"/>
</dbReference>
<keyword evidence="10 14" id="KW-0030">Aminoacyl-tRNA synthetase</keyword>
<evidence type="ECO:0000256" key="12">
    <source>
        <dbReference type="NCBIfam" id="TIGR00418"/>
    </source>
</evidence>
<dbReference type="SUPFAM" id="SSF55681">
    <property type="entry name" value="Class II aaRS and biotin synthetases"/>
    <property type="match status" value="1"/>
</dbReference>
<dbReference type="GO" id="GO:0005737">
    <property type="term" value="C:cytoplasm"/>
    <property type="evidence" value="ECO:0007669"/>
    <property type="project" value="UniProtKB-UniRule"/>
</dbReference>
<comment type="similarity">
    <text evidence="1">Belongs to the class-II aminoacyl-tRNA synthetase family.</text>
</comment>
<dbReference type="GO" id="GO:0046872">
    <property type="term" value="F:metal ion binding"/>
    <property type="evidence" value="ECO:0007669"/>
    <property type="project" value="UniProtKB-KW"/>
</dbReference>
<evidence type="ECO:0000256" key="8">
    <source>
        <dbReference type="ARBA" id="ARBA00022840"/>
    </source>
</evidence>
<evidence type="ECO:0000256" key="1">
    <source>
        <dbReference type="ARBA" id="ARBA00008226"/>
    </source>
</evidence>
<comment type="catalytic activity">
    <reaction evidence="11">
        <text>tRNA(Thr) + L-threonine + ATP = L-threonyl-tRNA(Thr) + AMP + diphosphate + H(+)</text>
        <dbReference type="Rhea" id="RHEA:24624"/>
        <dbReference type="Rhea" id="RHEA-COMP:9670"/>
        <dbReference type="Rhea" id="RHEA-COMP:9704"/>
        <dbReference type="ChEBI" id="CHEBI:15378"/>
        <dbReference type="ChEBI" id="CHEBI:30616"/>
        <dbReference type="ChEBI" id="CHEBI:33019"/>
        <dbReference type="ChEBI" id="CHEBI:57926"/>
        <dbReference type="ChEBI" id="CHEBI:78442"/>
        <dbReference type="ChEBI" id="CHEBI:78534"/>
        <dbReference type="ChEBI" id="CHEBI:456215"/>
        <dbReference type="EC" id="6.1.1.3"/>
    </reaction>
</comment>
<sequence length="405" mass="44102">MIDHRRLGRELELFVSDPLAGAGLPIWLPAGAAARHAVEEYVRELERRAGYRHVYSPPLGKRELFELSGHLGYFADDMFPPMRLSADDEFVLRPALCPHHALVFRARGRSYRELPLRVAELGGMYRAERSGVLGGLSRVRAISLNDAHNFCALEQVGDEVREILRLIGEAHAVLGVRPAGFRLSLRGPDQRYVGDDASWARAEEMLRAALDGVDVVEVPGEAAFYGPKIDIQIVDAAGRESTISTVQLDFDKPERFDLSYTGSDGRRKRPVMVHRSLVGSMERLFAYLIEVHEGAFPAWYAPVQLLLLPVDAAQADAAAGLARRAEAAGLRVEVDQAGSLGARIRDASRRRVPYTGVLGAREAAGGSLSLRLRDGRVLDPMPAAQALGLIGAVVASRSAGLLPPA</sequence>
<keyword evidence="7" id="KW-0862">Zinc</keyword>
<dbReference type="Pfam" id="PF03129">
    <property type="entry name" value="HGTP_anticodon"/>
    <property type="match status" value="1"/>
</dbReference>
<keyword evidence="4" id="KW-0436">Ligase</keyword>
<dbReference type="InterPro" id="IPR045864">
    <property type="entry name" value="aa-tRNA-synth_II/BPL/LPL"/>
</dbReference>
<evidence type="ECO:0000256" key="9">
    <source>
        <dbReference type="ARBA" id="ARBA00022917"/>
    </source>
</evidence>
<evidence type="ECO:0000256" key="10">
    <source>
        <dbReference type="ARBA" id="ARBA00023146"/>
    </source>
</evidence>
<dbReference type="GO" id="GO:0004829">
    <property type="term" value="F:threonine-tRNA ligase activity"/>
    <property type="evidence" value="ECO:0007669"/>
    <property type="project" value="UniProtKB-UniRule"/>
</dbReference>
<reference evidence="15" key="1">
    <citation type="submission" date="2016-06" db="EMBL/GenBank/DDBJ databases">
        <authorList>
            <person name="Varghese N."/>
        </authorList>
    </citation>
    <scope>NUCLEOTIDE SEQUENCE [LARGE SCALE GENOMIC DNA]</scope>
    <source>
        <strain evidence="15">DSM 45555</strain>
    </source>
</reference>
<evidence type="ECO:0000256" key="7">
    <source>
        <dbReference type="ARBA" id="ARBA00022833"/>
    </source>
</evidence>
<evidence type="ECO:0000256" key="6">
    <source>
        <dbReference type="ARBA" id="ARBA00022741"/>
    </source>
</evidence>
<dbReference type="PROSITE" id="PS50862">
    <property type="entry name" value="AA_TRNA_LIGASE_II"/>
    <property type="match status" value="1"/>
</dbReference>
<keyword evidence="9" id="KW-0648">Protein biosynthesis</keyword>
<organism evidence="14 15">
    <name type="scientific">Micromonospora marina</name>
    <dbReference type="NCBI Taxonomy" id="307120"/>
    <lineage>
        <taxon>Bacteria</taxon>
        <taxon>Bacillati</taxon>
        <taxon>Actinomycetota</taxon>
        <taxon>Actinomycetes</taxon>
        <taxon>Micromonosporales</taxon>
        <taxon>Micromonosporaceae</taxon>
        <taxon>Micromonospora</taxon>
    </lineage>
</organism>
<evidence type="ECO:0000259" key="13">
    <source>
        <dbReference type="PROSITE" id="PS50862"/>
    </source>
</evidence>
<keyword evidence="6" id="KW-0547">Nucleotide-binding</keyword>
<feature type="domain" description="Aminoacyl-transfer RNA synthetases class-II family profile" evidence="13">
    <location>
        <begin position="29"/>
        <end position="297"/>
    </location>
</feature>
<gene>
    <name evidence="14" type="ORF">GA0070215_11493</name>
</gene>
<proteinExistence type="inferred from homology"/>
<dbReference type="EMBL" id="FMCV01000014">
    <property type="protein sequence ID" value="SCF27688.1"/>
    <property type="molecule type" value="Genomic_DNA"/>
</dbReference>
<protein>
    <recommendedName>
        <fullName evidence="2 12">Threonine--tRNA ligase</fullName>
        <ecNumber evidence="2 12">6.1.1.3</ecNumber>
    </recommendedName>
</protein>
<evidence type="ECO:0000256" key="3">
    <source>
        <dbReference type="ARBA" id="ARBA00022490"/>
    </source>
</evidence>
<evidence type="ECO:0000256" key="11">
    <source>
        <dbReference type="ARBA" id="ARBA00049515"/>
    </source>
</evidence>
<keyword evidence="8" id="KW-0067">ATP-binding</keyword>
<dbReference type="PRINTS" id="PR01047">
    <property type="entry name" value="TRNASYNTHTHR"/>
</dbReference>
<keyword evidence="15" id="KW-1185">Reference proteome</keyword>
<name>A0A1C4Z3Z5_9ACTN</name>
<evidence type="ECO:0000313" key="14">
    <source>
        <dbReference type="EMBL" id="SCF27688.1"/>
    </source>
</evidence>
<dbReference type="CDD" id="cd00771">
    <property type="entry name" value="ThrRS_core"/>
    <property type="match status" value="1"/>
</dbReference>
<dbReference type="NCBIfam" id="TIGR00418">
    <property type="entry name" value="thrS"/>
    <property type="match status" value="1"/>
</dbReference>
<dbReference type="InterPro" id="IPR033728">
    <property type="entry name" value="ThrRS_core"/>
</dbReference>
<dbReference type="Gene3D" id="3.40.50.800">
    <property type="entry name" value="Anticodon-binding domain"/>
    <property type="match status" value="1"/>
</dbReference>
<keyword evidence="3" id="KW-0963">Cytoplasm</keyword>
<dbReference type="SUPFAM" id="SSF52954">
    <property type="entry name" value="Class II aaRS ABD-related"/>
    <property type="match status" value="1"/>
</dbReference>
<evidence type="ECO:0000313" key="15">
    <source>
        <dbReference type="Proteomes" id="UP000198551"/>
    </source>
</evidence>
<dbReference type="GO" id="GO:0005524">
    <property type="term" value="F:ATP binding"/>
    <property type="evidence" value="ECO:0007669"/>
    <property type="project" value="UniProtKB-KW"/>
</dbReference>
<dbReference type="InterPro" id="IPR002314">
    <property type="entry name" value="aa-tRNA-synt_IIb"/>
</dbReference>
<evidence type="ECO:0000256" key="5">
    <source>
        <dbReference type="ARBA" id="ARBA00022723"/>
    </source>
</evidence>
<dbReference type="PANTHER" id="PTHR11451:SF56">
    <property type="entry name" value="THREONINE--TRNA LIGASE 1"/>
    <property type="match status" value="1"/>
</dbReference>
<dbReference type="FunFam" id="3.30.930.10:FF:000002">
    <property type="entry name" value="Threonine--tRNA ligase"/>
    <property type="match status" value="1"/>
</dbReference>
<dbReference type="InterPro" id="IPR002320">
    <property type="entry name" value="Thr-tRNA-ligase_IIa"/>
</dbReference>
<dbReference type="InterPro" id="IPR004154">
    <property type="entry name" value="Anticodon-bd"/>
</dbReference>
<dbReference type="PANTHER" id="PTHR11451">
    <property type="entry name" value="THREONINE-TRNA LIGASE"/>
    <property type="match status" value="1"/>
</dbReference>
<dbReference type="InterPro" id="IPR006195">
    <property type="entry name" value="aa-tRNA-synth_II"/>
</dbReference>
<dbReference type="EC" id="6.1.1.3" evidence="2 12"/>
<keyword evidence="5" id="KW-0479">Metal-binding</keyword>
<evidence type="ECO:0000256" key="4">
    <source>
        <dbReference type="ARBA" id="ARBA00022598"/>
    </source>
</evidence>
<accession>A0A1C4Z3Z5</accession>
<dbReference type="GO" id="GO:0006435">
    <property type="term" value="P:threonyl-tRNA aminoacylation"/>
    <property type="evidence" value="ECO:0007669"/>
    <property type="project" value="UniProtKB-UniRule"/>
</dbReference>
<dbReference type="Pfam" id="PF00587">
    <property type="entry name" value="tRNA-synt_2b"/>
    <property type="match status" value="1"/>
</dbReference>
<evidence type="ECO:0000256" key="2">
    <source>
        <dbReference type="ARBA" id="ARBA00013163"/>
    </source>
</evidence>
<dbReference type="AlphaFoldDB" id="A0A1C4Z3Z5"/>